<organism evidence="3 4">
    <name type="scientific">Crucibulum laeve</name>
    <dbReference type="NCBI Taxonomy" id="68775"/>
    <lineage>
        <taxon>Eukaryota</taxon>
        <taxon>Fungi</taxon>
        <taxon>Dikarya</taxon>
        <taxon>Basidiomycota</taxon>
        <taxon>Agaricomycotina</taxon>
        <taxon>Agaricomycetes</taxon>
        <taxon>Agaricomycetidae</taxon>
        <taxon>Agaricales</taxon>
        <taxon>Agaricineae</taxon>
        <taxon>Nidulariaceae</taxon>
        <taxon>Crucibulum</taxon>
    </lineage>
</organism>
<evidence type="ECO:0000313" key="3">
    <source>
        <dbReference type="EMBL" id="TFK35595.1"/>
    </source>
</evidence>
<evidence type="ECO:0000256" key="1">
    <source>
        <dbReference type="SAM" id="Phobius"/>
    </source>
</evidence>
<sequence length="127" mass="13939">MATSLGWTMWNREKEQHLLRRGSRGVIDQIIMWSIQTGFVTSMITTAALVIYNTAGMFPGIALSFIACKVFSITLLASIHKFRRLAKIGDPTPGSMELPNDSTLRGTIIPLEYIPSGDGHSLDSSLV</sequence>
<dbReference type="Pfam" id="PF20152">
    <property type="entry name" value="DUF6534"/>
    <property type="match status" value="1"/>
</dbReference>
<evidence type="ECO:0000259" key="2">
    <source>
        <dbReference type="Pfam" id="PF20152"/>
    </source>
</evidence>
<gene>
    <name evidence="3" type="ORF">BDQ12DRAFT_725886</name>
</gene>
<accession>A0A5C3LS03</accession>
<keyword evidence="1" id="KW-0472">Membrane</keyword>
<dbReference type="Proteomes" id="UP000308652">
    <property type="component" value="Unassembled WGS sequence"/>
</dbReference>
<evidence type="ECO:0000313" key="4">
    <source>
        <dbReference type="Proteomes" id="UP000308652"/>
    </source>
</evidence>
<keyword evidence="4" id="KW-1185">Reference proteome</keyword>
<dbReference type="InterPro" id="IPR045339">
    <property type="entry name" value="DUF6534"/>
</dbReference>
<feature type="transmembrane region" description="Helical" evidence="1">
    <location>
        <begin position="30"/>
        <end position="52"/>
    </location>
</feature>
<feature type="transmembrane region" description="Helical" evidence="1">
    <location>
        <begin position="58"/>
        <end position="79"/>
    </location>
</feature>
<reference evidence="3 4" key="1">
    <citation type="journal article" date="2019" name="Nat. Ecol. Evol.">
        <title>Megaphylogeny resolves global patterns of mushroom evolution.</title>
        <authorList>
            <person name="Varga T."/>
            <person name="Krizsan K."/>
            <person name="Foldi C."/>
            <person name="Dima B."/>
            <person name="Sanchez-Garcia M."/>
            <person name="Sanchez-Ramirez S."/>
            <person name="Szollosi G.J."/>
            <person name="Szarkandi J.G."/>
            <person name="Papp V."/>
            <person name="Albert L."/>
            <person name="Andreopoulos W."/>
            <person name="Angelini C."/>
            <person name="Antonin V."/>
            <person name="Barry K.W."/>
            <person name="Bougher N.L."/>
            <person name="Buchanan P."/>
            <person name="Buyck B."/>
            <person name="Bense V."/>
            <person name="Catcheside P."/>
            <person name="Chovatia M."/>
            <person name="Cooper J."/>
            <person name="Damon W."/>
            <person name="Desjardin D."/>
            <person name="Finy P."/>
            <person name="Geml J."/>
            <person name="Haridas S."/>
            <person name="Hughes K."/>
            <person name="Justo A."/>
            <person name="Karasinski D."/>
            <person name="Kautmanova I."/>
            <person name="Kiss B."/>
            <person name="Kocsube S."/>
            <person name="Kotiranta H."/>
            <person name="LaButti K.M."/>
            <person name="Lechner B.E."/>
            <person name="Liimatainen K."/>
            <person name="Lipzen A."/>
            <person name="Lukacs Z."/>
            <person name="Mihaltcheva S."/>
            <person name="Morgado L.N."/>
            <person name="Niskanen T."/>
            <person name="Noordeloos M.E."/>
            <person name="Ohm R.A."/>
            <person name="Ortiz-Santana B."/>
            <person name="Ovrebo C."/>
            <person name="Racz N."/>
            <person name="Riley R."/>
            <person name="Savchenko A."/>
            <person name="Shiryaev A."/>
            <person name="Soop K."/>
            <person name="Spirin V."/>
            <person name="Szebenyi C."/>
            <person name="Tomsovsky M."/>
            <person name="Tulloss R.E."/>
            <person name="Uehling J."/>
            <person name="Grigoriev I.V."/>
            <person name="Vagvolgyi C."/>
            <person name="Papp T."/>
            <person name="Martin F.M."/>
            <person name="Miettinen O."/>
            <person name="Hibbett D.S."/>
            <person name="Nagy L.G."/>
        </authorList>
    </citation>
    <scope>NUCLEOTIDE SEQUENCE [LARGE SCALE GENOMIC DNA]</scope>
    <source>
        <strain evidence="3 4">CBS 166.37</strain>
    </source>
</reference>
<dbReference type="OrthoDB" id="3047439at2759"/>
<keyword evidence="1" id="KW-0812">Transmembrane</keyword>
<dbReference type="EMBL" id="ML213620">
    <property type="protein sequence ID" value="TFK35595.1"/>
    <property type="molecule type" value="Genomic_DNA"/>
</dbReference>
<dbReference type="AlphaFoldDB" id="A0A5C3LS03"/>
<name>A0A5C3LS03_9AGAR</name>
<keyword evidence="1" id="KW-1133">Transmembrane helix</keyword>
<protein>
    <recommendedName>
        <fullName evidence="2">DUF6534 domain-containing protein</fullName>
    </recommendedName>
</protein>
<proteinExistence type="predicted"/>
<feature type="domain" description="DUF6534" evidence="2">
    <location>
        <begin position="2"/>
        <end position="79"/>
    </location>
</feature>